<dbReference type="AlphaFoldDB" id="A0A3A1Y4V7"/>
<evidence type="ECO:0000313" key="1">
    <source>
        <dbReference type="EMBL" id="RIY31044.1"/>
    </source>
</evidence>
<dbReference type="PROSITE" id="PS51257">
    <property type="entry name" value="PROKAR_LIPOPROTEIN"/>
    <property type="match status" value="1"/>
</dbReference>
<sequence>MKISFKVFVGLIFSLLLTSCMSLKADPRLLQSNLDPKAPAVNAAYVVRTDMADHLHRQLTGANLDKLLKDVLEVGLKNSGLFTPTANDEYVVYAHLEDASQSTFSFGRFNGTFDVTYKVADNKGNVIFTTRIKTTAGSDKYYIIGEQRHTRARIVNCSKNVNQFIAEFNQFLLDQNKSKNAGKKKG</sequence>
<keyword evidence="2" id="KW-1185">Reference proteome</keyword>
<proteinExistence type="predicted"/>
<dbReference type="EMBL" id="NRHC01000151">
    <property type="protein sequence ID" value="RIY31044.1"/>
    <property type="molecule type" value="Genomic_DNA"/>
</dbReference>
<evidence type="ECO:0000313" key="2">
    <source>
        <dbReference type="Proteomes" id="UP000265691"/>
    </source>
</evidence>
<evidence type="ECO:0008006" key="3">
    <source>
        <dbReference type="Google" id="ProtNLM"/>
    </source>
</evidence>
<organism evidence="1 2">
    <name type="scientific">Psittacicella hinzii</name>
    <dbReference type="NCBI Taxonomy" id="2028575"/>
    <lineage>
        <taxon>Bacteria</taxon>
        <taxon>Pseudomonadati</taxon>
        <taxon>Pseudomonadota</taxon>
        <taxon>Gammaproteobacteria</taxon>
        <taxon>Pasteurellales</taxon>
        <taxon>Psittacicellaceae</taxon>
        <taxon>Psittacicella</taxon>
    </lineage>
</organism>
<dbReference type="Proteomes" id="UP000265691">
    <property type="component" value="Unassembled WGS sequence"/>
</dbReference>
<gene>
    <name evidence="1" type="ORF">CKF54_07975</name>
</gene>
<protein>
    <recommendedName>
        <fullName evidence="3">DUF4410 domain-containing protein</fullName>
    </recommendedName>
</protein>
<reference evidence="1 2" key="1">
    <citation type="submission" date="2017-08" db="EMBL/GenBank/DDBJ databases">
        <title>Reclassification of Bisgaard taxon 37 and 44.</title>
        <authorList>
            <person name="Christensen H."/>
        </authorList>
    </citation>
    <scope>NUCLEOTIDE SEQUENCE [LARGE SCALE GENOMIC DNA]</scope>
    <source>
        <strain evidence="1 2">B96_3</strain>
    </source>
</reference>
<accession>A0A3A1Y4V7</accession>
<comment type="caution">
    <text evidence="1">The sequence shown here is derived from an EMBL/GenBank/DDBJ whole genome shotgun (WGS) entry which is preliminary data.</text>
</comment>
<name>A0A3A1Y4V7_9GAMM</name>